<accession>A0A1G5KHV1</accession>
<evidence type="ECO:0000256" key="1">
    <source>
        <dbReference type="SAM" id="SignalP"/>
    </source>
</evidence>
<feature type="signal peptide" evidence="1">
    <location>
        <begin position="1"/>
        <end position="32"/>
    </location>
</feature>
<sequence>MQMFDLNKFAQAGLVALLLAGSTLVSPVSAVAADLPPYFADQEAVLEPPPIRRRLAVEETYIAPPIEHRVIERRVIERRYLEGYEGPALVPQQPLPIVSVDESEGYEGPALVPPQNVPIVSVQPVVPPPIYRQRALDIPSPVEECSVVVTKRVDPYGAVTTRKTKICD</sequence>
<reference evidence="2 3" key="1">
    <citation type="submission" date="2016-10" db="EMBL/GenBank/DDBJ databases">
        <authorList>
            <person name="de Groot N.N."/>
        </authorList>
    </citation>
    <scope>NUCLEOTIDE SEQUENCE [LARGE SCALE GENOMIC DNA]</scope>
    <source>
        <strain evidence="2 3">CGMCC 1.7666</strain>
    </source>
</reference>
<feature type="chain" id="PRO_5011620066" evidence="1">
    <location>
        <begin position="33"/>
        <end position="168"/>
    </location>
</feature>
<evidence type="ECO:0000313" key="3">
    <source>
        <dbReference type="Proteomes" id="UP000199569"/>
    </source>
</evidence>
<name>A0A1G5KHV1_9HYPH</name>
<evidence type="ECO:0000313" key="2">
    <source>
        <dbReference type="EMBL" id="SCZ00182.1"/>
    </source>
</evidence>
<proteinExistence type="predicted"/>
<protein>
    <submittedName>
        <fullName evidence="2">Uncharacterized protein</fullName>
    </submittedName>
</protein>
<organism evidence="2 3">
    <name type="scientific">Microvirga guangxiensis</name>
    <dbReference type="NCBI Taxonomy" id="549386"/>
    <lineage>
        <taxon>Bacteria</taxon>
        <taxon>Pseudomonadati</taxon>
        <taxon>Pseudomonadota</taxon>
        <taxon>Alphaproteobacteria</taxon>
        <taxon>Hyphomicrobiales</taxon>
        <taxon>Methylobacteriaceae</taxon>
        <taxon>Microvirga</taxon>
    </lineage>
</organism>
<keyword evidence="1" id="KW-0732">Signal</keyword>
<keyword evidence="3" id="KW-1185">Reference proteome</keyword>
<gene>
    <name evidence="2" type="ORF">SAMN02927923_03333</name>
</gene>
<dbReference type="RefSeq" id="WP_244510610.1">
    <property type="nucleotide sequence ID" value="NZ_FMVJ01000010.1"/>
</dbReference>
<dbReference type="AlphaFoldDB" id="A0A1G5KHV1"/>
<dbReference type="EMBL" id="FMVJ01000010">
    <property type="protein sequence ID" value="SCZ00182.1"/>
    <property type="molecule type" value="Genomic_DNA"/>
</dbReference>
<dbReference type="Proteomes" id="UP000199569">
    <property type="component" value="Unassembled WGS sequence"/>
</dbReference>